<protein>
    <submittedName>
        <fullName evidence="1">Uncharacterized protein</fullName>
    </submittedName>
</protein>
<evidence type="ECO:0000313" key="1">
    <source>
        <dbReference type="EMBL" id="SAK91746.1"/>
    </source>
</evidence>
<dbReference type="Proteomes" id="UP000071859">
    <property type="component" value="Unassembled WGS sequence"/>
</dbReference>
<gene>
    <name evidence="1" type="ORF">AWB78_04955</name>
</gene>
<name>A0A158DBY6_9BURK</name>
<sequence>MRGAQQTGLVTGEYAVGHATDAVLFKQVGPKMFEFRVRRPILRYAGVPWFIAHRTNIDLLRHCQKLAKDGCTLQTD</sequence>
<keyword evidence="2" id="KW-1185">Reference proteome</keyword>
<dbReference type="AlphaFoldDB" id="A0A158DBY6"/>
<accession>A0A158DBY6</accession>
<evidence type="ECO:0000313" key="2">
    <source>
        <dbReference type="Proteomes" id="UP000071859"/>
    </source>
</evidence>
<dbReference type="EMBL" id="FCOX02000029">
    <property type="protein sequence ID" value="SAK91746.1"/>
    <property type="molecule type" value="Genomic_DNA"/>
</dbReference>
<comment type="caution">
    <text evidence="1">The sequence shown here is derived from an EMBL/GenBank/DDBJ whole genome shotgun (WGS) entry which is preliminary data.</text>
</comment>
<proteinExistence type="predicted"/>
<reference evidence="1" key="1">
    <citation type="submission" date="2016-01" db="EMBL/GenBank/DDBJ databases">
        <authorList>
            <person name="Peeters C."/>
        </authorList>
    </citation>
    <scope>NUCLEOTIDE SEQUENCE</scope>
    <source>
        <strain evidence="1">LMG 29321</strain>
    </source>
</reference>
<organism evidence="1 2">
    <name type="scientific">Caballeronia calidae</name>
    <dbReference type="NCBI Taxonomy" id="1777139"/>
    <lineage>
        <taxon>Bacteria</taxon>
        <taxon>Pseudomonadati</taxon>
        <taxon>Pseudomonadota</taxon>
        <taxon>Betaproteobacteria</taxon>
        <taxon>Burkholderiales</taxon>
        <taxon>Burkholderiaceae</taxon>
        <taxon>Caballeronia</taxon>
    </lineage>
</organism>